<feature type="transmembrane region" description="Helical" evidence="7">
    <location>
        <begin position="31"/>
        <end position="52"/>
    </location>
</feature>
<feature type="domain" description="Glycine transporter" evidence="8">
    <location>
        <begin position="7"/>
        <end position="80"/>
    </location>
</feature>
<comment type="subcellular location">
    <subcellularLocation>
        <location evidence="1">Cell membrane</location>
        <topology evidence="1">Multi-pass membrane protein</topology>
    </subcellularLocation>
</comment>
<evidence type="ECO:0000259" key="8">
    <source>
        <dbReference type="Pfam" id="PF03458"/>
    </source>
</evidence>
<evidence type="ECO:0000256" key="3">
    <source>
        <dbReference type="ARBA" id="ARBA00022475"/>
    </source>
</evidence>
<accession>A0AAE3N978</accession>
<keyword evidence="3" id="KW-1003">Cell membrane</keyword>
<dbReference type="EMBL" id="JAQIPB010000005">
    <property type="protein sequence ID" value="MDA7417143.1"/>
    <property type="molecule type" value="Genomic_DNA"/>
</dbReference>
<dbReference type="Pfam" id="PF03458">
    <property type="entry name" value="Gly_transporter"/>
    <property type="match status" value="2"/>
</dbReference>
<keyword evidence="6 7" id="KW-0472">Membrane</keyword>
<feature type="transmembrane region" description="Helical" evidence="7">
    <location>
        <begin position="88"/>
        <end position="106"/>
    </location>
</feature>
<name>A0AAE3N978_9BURK</name>
<evidence type="ECO:0000256" key="6">
    <source>
        <dbReference type="ARBA" id="ARBA00023136"/>
    </source>
</evidence>
<comment type="caution">
    <text evidence="9">The sequence shown here is derived from an EMBL/GenBank/DDBJ whole genome shotgun (WGS) entry which is preliminary data.</text>
</comment>
<feature type="transmembrane region" description="Helical" evidence="7">
    <location>
        <begin position="7"/>
        <end position="25"/>
    </location>
</feature>
<gene>
    <name evidence="9" type="ORF">PGB34_12300</name>
</gene>
<feature type="domain" description="Glycine transporter" evidence="8">
    <location>
        <begin position="93"/>
        <end position="165"/>
    </location>
</feature>
<feature type="transmembrane region" description="Helical" evidence="7">
    <location>
        <begin position="118"/>
        <end position="138"/>
    </location>
</feature>
<keyword evidence="4 7" id="KW-0812">Transmembrane</keyword>
<reference evidence="9" key="1">
    <citation type="submission" date="2023-01" db="EMBL/GenBank/DDBJ databases">
        <title>Xenophilus mangrovi sp. nov., isolated from soil of Mangrove nature reserve.</title>
        <authorList>
            <person name="Xu S."/>
            <person name="Liu Z."/>
            <person name="Xu Y."/>
        </authorList>
    </citation>
    <scope>NUCLEOTIDE SEQUENCE</scope>
    <source>
        <strain evidence="9">YW8</strain>
    </source>
</reference>
<dbReference type="GO" id="GO:0005886">
    <property type="term" value="C:plasma membrane"/>
    <property type="evidence" value="ECO:0007669"/>
    <property type="project" value="UniProtKB-SubCell"/>
</dbReference>
<evidence type="ECO:0000256" key="1">
    <source>
        <dbReference type="ARBA" id="ARBA00004651"/>
    </source>
</evidence>
<evidence type="ECO:0000256" key="4">
    <source>
        <dbReference type="ARBA" id="ARBA00022692"/>
    </source>
</evidence>
<feature type="transmembrane region" description="Helical" evidence="7">
    <location>
        <begin position="176"/>
        <end position="195"/>
    </location>
</feature>
<proteinExistence type="inferred from homology"/>
<protein>
    <submittedName>
        <fullName evidence="9">Trimeric intracellular cation channel family protein</fullName>
    </submittedName>
</protein>
<evidence type="ECO:0000313" key="10">
    <source>
        <dbReference type="Proteomes" id="UP001212602"/>
    </source>
</evidence>
<dbReference type="InterPro" id="IPR005115">
    <property type="entry name" value="Gly_transporter"/>
</dbReference>
<evidence type="ECO:0000256" key="5">
    <source>
        <dbReference type="ARBA" id="ARBA00022989"/>
    </source>
</evidence>
<dbReference type="RefSeq" id="WP_271428391.1">
    <property type="nucleotide sequence ID" value="NZ_JAQIPB010000005.1"/>
</dbReference>
<evidence type="ECO:0000256" key="7">
    <source>
        <dbReference type="SAM" id="Phobius"/>
    </source>
</evidence>
<keyword evidence="10" id="KW-1185">Reference proteome</keyword>
<dbReference type="PANTHER" id="PTHR30506:SF3">
    <property type="entry name" value="UPF0126 INNER MEMBRANE PROTEIN YADS-RELATED"/>
    <property type="match status" value="1"/>
</dbReference>
<dbReference type="AlphaFoldDB" id="A0AAE3N978"/>
<feature type="transmembrane region" description="Helical" evidence="7">
    <location>
        <begin position="144"/>
        <end position="164"/>
    </location>
</feature>
<dbReference type="PANTHER" id="PTHR30506">
    <property type="entry name" value="INNER MEMBRANE PROTEIN"/>
    <property type="match status" value="1"/>
</dbReference>
<comment type="similarity">
    <text evidence="2">Belongs to the UPF0126 family.</text>
</comment>
<dbReference type="Proteomes" id="UP001212602">
    <property type="component" value="Unassembled WGS sequence"/>
</dbReference>
<sequence length="210" mass="22061">MTRVLYVLDLMGVAVFAISGVLAAAQAGMDWLGALVLASVTAIGGGTMRDLLLGRHPIFWVRDARYPWVILATAVATIVYVHHLPSPGLALLVADALGLALFAITGAQVAETVRHSPLITVMVGTMTGAGGGVIRDLLSGQVPLLLRGGFYASAAIGGIALYLLVQVAGLPRRHAFFLGLAAVFGLRMAAIAWDWHLPALTPPRSQWSHP</sequence>
<organism evidence="9 10">
    <name type="scientific">Xenophilus arseniciresistens</name>
    <dbReference type="NCBI Taxonomy" id="1283306"/>
    <lineage>
        <taxon>Bacteria</taxon>
        <taxon>Pseudomonadati</taxon>
        <taxon>Pseudomonadota</taxon>
        <taxon>Betaproteobacteria</taxon>
        <taxon>Burkholderiales</taxon>
        <taxon>Comamonadaceae</taxon>
        <taxon>Xenophilus</taxon>
    </lineage>
</organism>
<evidence type="ECO:0000313" key="9">
    <source>
        <dbReference type="EMBL" id="MDA7417143.1"/>
    </source>
</evidence>
<evidence type="ECO:0000256" key="2">
    <source>
        <dbReference type="ARBA" id="ARBA00008193"/>
    </source>
</evidence>
<feature type="transmembrane region" description="Helical" evidence="7">
    <location>
        <begin position="64"/>
        <end position="82"/>
    </location>
</feature>
<keyword evidence="5 7" id="KW-1133">Transmembrane helix</keyword>